<dbReference type="Proteomes" id="UP001151699">
    <property type="component" value="Chromosome X"/>
</dbReference>
<feature type="region of interest" description="Disordered" evidence="1">
    <location>
        <begin position="27"/>
        <end position="49"/>
    </location>
</feature>
<keyword evidence="3" id="KW-1185">Reference proteome</keyword>
<organism evidence="2 3">
    <name type="scientific">Pseudolycoriella hygida</name>
    <dbReference type="NCBI Taxonomy" id="35572"/>
    <lineage>
        <taxon>Eukaryota</taxon>
        <taxon>Metazoa</taxon>
        <taxon>Ecdysozoa</taxon>
        <taxon>Arthropoda</taxon>
        <taxon>Hexapoda</taxon>
        <taxon>Insecta</taxon>
        <taxon>Pterygota</taxon>
        <taxon>Neoptera</taxon>
        <taxon>Endopterygota</taxon>
        <taxon>Diptera</taxon>
        <taxon>Nematocera</taxon>
        <taxon>Sciaroidea</taxon>
        <taxon>Sciaridae</taxon>
        <taxon>Pseudolycoriella</taxon>
    </lineage>
</organism>
<proteinExistence type="predicted"/>
<dbReference type="EMBL" id="WJQU01000003">
    <property type="protein sequence ID" value="KAJ6636966.1"/>
    <property type="molecule type" value="Genomic_DNA"/>
</dbReference>
<feature type="compositionally biased region" description="Polar residues" evidence="1">
    <location>
        <begin position="34"/>
        <end position="43"/>
    </location>
</feature>
<name>A0A9Q0MS41_9DIPT</name>
<gene>
    <name evidence="2" type="ORF">Bhyg_09692</name>
</gene>
<sequence>MSIFLSMQKRVNQSELHVDRTAEKTFKSAKTQEEITGTHNTSKTTHKNG</sequence>
<evidence type="ECO:0000313" key="3">
    <source>
        <dbReference type="Proteomes" id="UP001151699"/>
    </source>
</evidence>
<evidence type="ECO:0000256" key="1">
    <source>
        <dbReference type="SAM" id="MobiDB-lite"/>
    </source>
</evidence>
<protein>
    <submittedName>
        <fullName evidence="2">Uncharacterized protein</fullName>
    </submittedName>
</protein>
<evidence type="ECO:0000313" key="2">
    <source>
        <dbReference type="EMBL" id="KAJ6636966.1"/>
    </source>
</evidence>
<reference evidence="2" key="1">
    <citation type="submission" date="2022-07" db="EMBL/GenBank/DDBJ databases">
        <authorList>
            <person name="Trinca V."/>
            <person name="Uliana J.V.C."/>
            <person name="Torres T.T."/>
            <person name="Ward R.J."/>
            <person name="Monesi N."/>
        </authorList>
    </citation>
    <scope>NUCLEOTIDE SEQUENCE</scope>
    <source>
        <strain evidence="2">HSMRA1968</strain>
        <tissue evidence="2">Whole embryos</tissue>
    </source>
</reference>
<comment type="caution">
    <text evidence="2">The sequence shown here is derived from an EMBL/GenBank/DDBJ whole genome shotgun (WGS) entry which is preliminary data.</text>
</comment>
<dbReference type="AlphaFoldDB" id="A0A9Q0MS41"/>
<accession>A0A9Q0MS41</accession>